<gene>
    <name evidence="6" type="primary">glcR_1</name>
    <name evidence="6" type="ORF">FLA105534_00573</name>
</gene>
<dbReference type="AlphaFoldDB" id="A0A6J4G807"/>
<dbReference type="PROSITE" id="PS51000">
    <property type="entry name" value="HTH_DEOR_2"/>
    <property type="match status" value="1"/>
</dbReference>
<dbReference type="EMBL" id="CADCSU010000037">
    <property type="protein sequence ID" value="CAA9195276.1"/>
    <property type="molecule type" value="Genomic_DNA"/>
</dbReference>
<evidence type="ECO:0000256" key="3">
    <source>
        <dbReference type="ARBA" id="ARBA00023125"/>
    </source>
</evidence>
<dbReference type="InterPro" id="IPR050313">
    <property type="entry name" value="Carb_Metab_HTH_regulators"/>
</dbReference>
<organism evidence="6 7">
    <name type="scientific">Flavobacterium bizetiae</name>
    <dbReference type="NCBI Taxonomy" id="2704140"/>
    <lineage>
        <taxon>Bacteria</taxon>
        <taxon>Pseudomonadati</taxon>
        <taxon>Bacteroidota</taxon>
        <taxon>Flavobacteriia</taxon>
        <taxon>Flavobacteriales</taxon>
        <taxon>Flavobacteriaceae</taxon>
        <taxon>Flavobacterium</taxon>
    </lineage>
</organism>
<dbReference type="Proteomes" id="UP000479938">
    <property type="component" value="Unassembled WGS sequence"/>
</dbReference>
<dbReference type="PRINTS" id="PR00037">
    <property type="entry name" value="HTHLACR"/>
</dbReference>
<accession>A0A6J4G807</accession>
<dbReference type="InterPro" id="IPR018356">
    <property type="entry name" value="Tscrpt_reg_HTH_DeoR_CS"/>
</dbReference>
<dbReference type="InterPro" id="IPR036390">
    <property type="entry name" value="WH_DNA-bd_sf"/>
</dbReference>
<dbReference type="Pfam" id="PF00455">
    <property type="entry name" value="DeoRC"/>
    <property type="match status" value="1"/>
</dbReference>
<keyword evidence="2" id="KW-0805">Transcription regulation</keyword>
<keyword evidence="1" id="KW-0678">Repressor</keyword>
<dbReference type="Gene3D" id="1.10.10.10">
    <property type="entry name" value="Winged helix-like DNA-binding domain superfamily/Winged helix DNA-binding domain"/>
    <property type="match status" value="1"/>
</dbReference>
<protein>
    <submittedName>
        <fullName evidence="6">HTH-type transcriptional repressor GlcR</fullName>
    </submittedName>
</protein>
<dbReference type="GO" id="GO:0003677">
    <property type="term" value="F:DNA binding"/>
    <property type="evidence" value="ECO:0007669"/>
    <property type="project" value="UniProtKB-KW"/>
</dbReference>
<dbReference type="InterPro" id="IPR036388">
    <property type="entry name" value="WH-like_DNA-bd_sf"/>
</dbReference>
<keyword evidence="7" id="KW-1185">Reference proteome</keyword>
<name>A0A6J4G807_9FLAO</name>
<dbReference type="InterPro" id="IPR001034">
    <property type="entry name" value="DeoR_HTH"/>
</dbReference>
<dbReference type="SUPFAM" id="SSF46785">
    <property type="entry name" value="Winged helix' DNA-binding domain"/>
    <property type="match status" value="1"/>
</dbReference>
<evidence type="ECO:0000313" key="7">
    <source>
        <dbReference type="Proteomes" id="UP000479938"/>
    </source>
</evidence>
<evidence type="ECO:0000256" key="4">
    <source>
        <dbReference type="ARBA" id="ARBA00023163"/>
    </source>
</evidence>
<dbReference type="InterPro" id="IPR014036">
    <property type="entry name" value="DeoR-like_C"/>
</dbReference>
<sequence>MWHHLYLSLPIYKIYLWVKDVSLQSYLYILSFMLKEERFAKILEILSKDGRVQFDTMAMALEVSEDTIRRDIEALHNNGLLSKVRGGAIPVTKNPLSFVDRASYVTGKKEVIALKAQQFIEDGQTIFMDGGTTNCSIAAKLPIKSKLTIVTNNTALIPVLENHKNIKLILLGGLYNAQTQTTEGAKACDEISTYVADSYFLGTCGIDSTFGVTASFAGDADVKTAMHKFSKKTFALAVEEKLNTSETFRICPMEEVAVLITELASTDLKLNSYRKSGLKII</sequence>
<evidence type="ECO:0000256" key="2">
    <source>
        <dbReference type="ARBA" id="ARBA00023015"/>
    </source>
</evidence>
<dbReference type="SUPFAM" id="SSF100950">
    <property type="entry name" value="NagB/RpiA/CoA transferase-like"/>
    <property type="match status" value="1"/>
</dbReference>
<dbReference type="PROSITE" id="PS00894">
    <property type="entry name" value="HTH_DEOR_1"/>
    <property type="match status" value="1"/>
</dbReference>
<proteinExistence type="predicted"/>
<dbReference type="SMART" id="SM00420">
    <property type="entry name" value="HTH_DEOR"/>
    <property type="match status" value="1"/>
</dbReference>
<dbReference type="SMART" id="SM01134">
    <property type="entry name" value="DeoRC"/>
    <property type="match status" value="1"/>
</dbReference>
<dbReference type="GO" id="GO:0003700">
    <property type="term" value="F:DNA-binding transcription factor activity"/>
    <property type="evidence" value="ECO:0007669"/>
    <property type="project" value="InterPro"/>
</dbReference>
<keyword evidence="3" id="KW-0238">DNA-binding</keyword>
<evidence type="ECO:0000259" key="5">
    <source>
        <dbReference type="PROSITE" id="PS51000"/>
    </source>
</evidence>
<dbReference type="PANTHER" id="PTHR30363">
    <property type="entry name" value="HTH-TYPE TRANSCRIPTIONAL REGULATOR SRLR-RELATED"/>
    <property type="match status" value="1"/>
</dbReference>
<dbReference type="InterPro" id="IPR037171">
    <property type="entry name" value="NagB/RpiA_transferase-like"/>
</dbReference>
<feature type="domain" description="HTH deoR-type" evidence="5">
    <location>
        <begin position="35"/>
        <end position="90"/>
    </location>
</feature>
<dbReference type="PANTHER" id="PTHR30363:SF4">
    <property type="entry name" value="GLYCEROL-3-PHOSPHATE REGULON REPRESSOR"/>
    <property type="match status" value="1"/>
</dbReference>
<keyword evidence="4" id="KW-0804">Transcription</keyword>
<evidence type="ECO:0000313" key="6">
    <source>
        <dbReference type="EMBL" id="CAA9195276.1"/>
    </source>
</evidence>
<dbReference type="Pfam" id="PF08220">
    <property type="entry name" value="HTH_DeoR"/>
    <property type="match status" value="1"/>
</dbReference>
<evidence type="ECO:0000256" key="1">
    <source>
        <dbReference type="ARBA" id="ARBA00022491"/>
    </source>
</evidence>
<reference evidence="6 7" key="1">
    <citation type="submission" date="2020-02" db="EMBL/GenBank/DDBJ databases">
        <authorList>
            <person name="Criscuolo A."/>
        </authorList>
    </citation>
    <scope>NUCLEOTIDE SEQUENCE [LARGE SCALE GENOMIC DNA]</scope>
    <source>
        <strain evidence="6">CIP105534</strain>
    </source>
</reference>